<feature type="domain" description="MOSC" evidence="3">
    <location>
        <begin position="274"/>
        <end position="452"/>
    </location>
</feature>
<keyword evidence="2" id="KW-1133">Transmembrane helix</keyword>
<proteinExistence type="predicted"/>
<feature type="compositionally biased region" description="Polar residues" evidence="1">
    <location>
        <begin position="57"/>
        <end position="67"/>
    </location>
</feature>
<sequence length="460" mass="51174">MPSAAQVVELFDPVAVILLLTTVVVFAIPVFILFPPIPVERSDALQQTHTKVGIAPSHSNLRTQTSPDHSHQPGKAARIQSLFIYPVKSCRGIEVDRSRVLPKGLEFDRLFAFARQKPEARDAAVLSGKEGQEGEEGARRAAQWEVLTLRQVPLLANVQVDLWLPDAGKTSRQLGRVGGRFIVIRFPWRDSGLRGVVQWISAKLSRGIAGIPEKEFMLSIDFPSPEEIKAAGYCYGDARLFSKTIHALNLRNEVPPELGLYLGVTAPVTIFMIDPARRREVMRNAPRKEDAGYQPVIDFQDAYPLHLLNLTSVRALESKVQKDQDLEFLDARRFRPNIIVSGLKAYDEDDWRSIEFSRPFQGDAAKGSESPSRFDVSCRTVRCKLPNVDPATGIKHKAEPDRSLRKFRNIDEGAPKSGCFGMQLCPIFPETSGPDEGDLALSLEVGMELKVLQRGPHLAL</sequence>
<reference evidence="4 5" key="1">
    <citation type="journal article" date="2015" name="Genome Announc.">
        <title>Genome sequence and annotation of Trichoderma parareesei, the ancestor of the cellulase producer Trichoderma reesei.</title>
        <authorList>
            <person name="Yang D."/>
            <person name="Pomraning K."/>
            <person name="Kopchinskiy A."/>
            <person name="Karimi Aghcheh R."/>
            <person name="Atanasova L."/>
            <person name="Chenthamara K."/>
            <person name="Baker S.E."/>
            <person name="Zhang R."/>
            <person name="Shen Q."/>
            <person name="Freitag M."/>
            <person name="Kubicek C.P."/>
            <person name="Druzhinina I.S."/>
        </authorList>
    </citation>
    <scope>NUCLEOTIDE SEQUENCE [LARGE SCALE GENOMIC DNA]</scope>
    <source>
        <strain evidence="4 5">CBS 125925</strain>
    </source>
</reference>
<gene>
    <name evidence="4" type="ORF">A9Z42_0000310</name>
</gene>
<dbReference type="GO" id="GO:0030170">
    <property type="term" value="F:pyridoxal phosphate binding"/>
    <property type="evidence" value="ECO:0007669"/>
    <property type="project" value="InterPro"/>
</dbReference>
<keyword evidence="5" id="KW-1185">Reference proteome</keyword>
<dbReference type="InterPro" id="IPR005303">
    <property type="entry name" value="MOCOS_middle"/>
</dbReference>
<evidence type="ECO:0000256" key="1">
    <source>
        <dbReference type="SAM" id="MobiDB-lite"/>
    </source>
</evidence>
<keyword evidence="2" id="KW-0472">Membrane</keyword>
<dbReference type="GO" id="GO:0003824">
    <property type="term" value="F:catalytic activity"/>
    <property type="evidence" value="ECO:0007669"/>
    <property type="project" value="InterPro"/>
</dbReference>
<evidence type="ECO:0000313" key="4">
    <source>
        <dbReference type="EMBL" id="OTA08346.1"/>
    </source>
</evidence>
<dbReference type="InterPro" id="IPR011037">
    <property type="entry name" value="Pyrv_Knase-like_insert_dom_sf"/>
</dbReference>
<dbReference type="Pfam" id="PF03476">
    <property type="entry name" value="MOSC_N"/>
    <property type="match status" value="1"/>
</dbReference>
<evidence type="ECO:0000259" key="3">
    <source>
        <dbReference type="PROSITE" id="PS51340"/>
    </source>
</evidence>
<name>A0A2H3A2U3_TRIPA</name>
<evidence type="ECO:0000313" key="5">
    <source>
        <dbReference type="Proteomes" id="UP000219286"/>
    </source>
</evidence>
<comment type="caution">
    <text evidence="4">The sequence shown here is derived from an EMBL/GenBank/DDBJ whole genome shotgun (WGS) entry which is preliminary data.</text>
</comment>
<protein>
    <recommendedName>
        <fullName evidence="3">MOSC domain-containing protein</fullName>
    </recommendedName>
</protein>
<dbReference type="PROSITE" id="PS51340">
    <property type="entry name" value="MOSC"/>
    <property type="match status" value="1"/>
</dbReference>
<dbReference type="Proteomes" id="UP000219286">
    <property type="component" value="Unassembled WGS sequence"/>
</dbReference>
<keyword evidence="2" id="KW-0812">Transmembrane</keyword>
<feature type="region of interest" description="Disordered" evidence="1">
    <location>
        <begin position="54"/>
        <end position="73"/>
    </location>
</feature>
<dbReference type="Pfam" id="PF03473">
    <property type="entry name" value="MOSC"/>
    <property type="match status" value="1"/>
</dbReference>
<dbReference type="GO" id="GO:0030151">
    <property type="term" value="F:molybdenum ion binding"/>
    <property type="evidence" value="ECO:0007669"/>
    <property type="project" value="InterPro"/>
</dbReference>
<dbReference type="SUPFAM" id="SSF50800">
    <property type="entry name" value="PK beta-barrel domain-like"/>
    <property type="match status" value="1"/>
</dbReference>
<dbReference type="AlphaFoldDB" id="A0A2H3A2U3"/>
<accession>A0A2H3A2U3</accession>
<dbReference type="InterPro" id="IPR005302">
    <property type="entry name" value="MoCF_Sase_C"/>
</dbReference>
<organism evidence="4 5">
    <name type="scientific">Trichoderma parareesei</name>
    <name type="common">Filamentous fungus</name>
    <dbReference type="NCBI Taxonomy" id="858221"/>
    <lineage>
        <taxon>Eukaryota</taxon>
        <taxon>Fungi</taxon>
        <taxon>Dikarya</taxon>
        <taxon>Ascomycota</taxon>
        <taxon>Pezizomycotina</taxon>
        <taxon>Sordariomycetes</taxon>
        <taxon>Hypocreomycetidae</taxon>
        <taxon>Hypocreales</taxon>
        <taxon>Hypocreaceae</taxon>
        <taxon>Trichoderma</taxon>
    </lineage>
</organism>
<dbReference type="OrthoDB" id="17255at2759"/>
<evidence type="ECO:0000256" key="2">
    <source>
        <dbReference type="SAM" id="Phobius"/>
    </source>
</evidence>
<dbReference type="EMBL" id="LFMI01000839">
    <property type="protein sequence ID" value="OTA08346.1"/>
    <property type="molecule type" value="Genomic_DNA"/>
</dbReference>
<feature type="transmembrane region" description="Helical" evidence="2">
    <location>
        <begin position="14"/>
        <end position="34"/>
    </location>
</feature>